<gene>
    <name evidence="1" type="ORF">HAX54_033593</name>
</gene>
<evidence type="ECO:0000313" key="2">
    <source>
        <dbReference type="Proteomes" id="UP000823775"/>
    </source>
</evidence>
<sequence length="102" mass="11399">MLRPIRKRQNRVKVKFKEKDYVSKILNEVLEEQGKDTVENKAEVRLREVYGGIGAIVSFNTNMPCDFLDVAVSNGFLDSYAKSSFGMDHGGSASELGQVPFP</sequence>
<evidence type="ECO:0000313" key="1">
    <source>
        <dbReference type="EMBL" id="MCD9644965.1"/>
    </source>
</evidence>
<proteinExistence type="predicted"/>
<accession>A0ABS8VFI6</accession>
<keyword evidence="2" id="KW-1185">Reference proteome</keyword>
<organism evidence="1 2">
    <name type="scientific">Datura stramonium</name>
    <name type="common">Jimsonweed</name>
    <name type="synonym">Common thornapple</name>
    <dbReference type="NCBI Taxonomy" id="4076"/>
    <lineage>
        <taxon>Eukaryota</taxon>
        <taxon>Viridiplantae</taxon>
        <taxon>Streptophyta</taxon>
        <taxon>Embryophyta</taxon>
        <taxon>Tracheophyta</taxon>
        <taxon>Spermatophyta</taxon>
        <taxon>Magnoliopsida</taxon>
        <taxon>eudicotyledons</taxon>
        <taxon>Gunneridae</taxon>
        <taxon>Pentapetalae</taxon>
        <taxon>asterids</taxon>
        <taxon>lamiids</taxon>
        <taxon>Solanales</taxon>
        <taxon>Solanaceae</taxon>
        <taxon>Solanoideae</taxon>
        <taxon>Datureae</taxon>
        <taxon>Datura</taxon>
    </lineage>
</organism>
<reference evidence="1 2" key="1">
    <citation type="journal article" date="2021" name="BMC Genomics">
        <title>Datura genome reveals duplications of psychoactive alkaloid biosynthetic genes and high mutation rate following tissue culture.</title>
        <authorList>
            <person name="Rajewski A."/>
            <person name="Carter-House D."/>
            <person name="Stajich J."/>
            <person name="Litt A."/>
        </authorList>
    </citation>
    <scope>NUCLEOTIDE SEQUENCE [LARGE SCALE GENOMIC DNA]</scope>
    <source>
        <strain evidence="1">AR-01</strain>
    </source>
</reference>
<protein>
    <submittedName>
        <fullName evidence="1">Uncharacterized protein</fullName>
    </submittedName>
</protein>
<dbReference type="Proteomes" id="UP000823775">
    <property type="component" value="Unassembled WGS sequence"/>
</dbReference>
<comment type="caution">
    <text evidence="1">The sequence shown here is derived from an EMBL/GenBank/DDBJ whole genome shotgun (WGS) entry which is preliminary data.</text>
</comment>
<name>A0ABS8VFI6_DATST</name>
<dbReference type="EMBL" id="JACEIK010004300">
    <property type="protein sequence ID" value="MCD9644965.1"/>
    <property type="molecule type" value="Genomic_DNA"/>
</dbReference>